<sequence>MCAYITSSDGNNMQKFANAMGILRGVGGQVSAKPKIKASASIEASGGALGCSTVLAMT</sequence>
<reference evidence="1 2" key="1">
    <citation type="submission" date="2016-06" db="EMBL/GenBank/DDBJ databases">
        <authorList>
            <person name="Kjaerup R.B."/>
            <person name="Dalgaard T.S."/>
            <person name="Juul-Madsen H.R."/>
        </authorList>
    </citation>
    <scope>NUCLEOTIDE SEQUENCE [LARGE SCALE GENOMIC DNA]</scope>
    <source>
        <strain evidence="1">3</strain>
    </source>
</reference>
<name>A0A1A8XNL5_9PROT</name>
<proteinExistence type="predicted"/>
<evidence type="ECO:0000313" key="1">
    <source>
        <dbReference type="EMBL" id="SBT06750.1"/>
    </source>
</evidence>
<gene>
    <name evidence="1" type="ORF">ACCAA_350123</name>
</gene>
<dbReference type="STRING" id="1860102.ACCAA_350123"/>
<dbReference type="Proteomes" id="UP000199169">
    <property type="component" value="Unassembled WGS sequence"/>
</dbReference>
<dbReference type="AlphaFoldDB" id="A0A1A8XNL5"/>
<evidence type="ECO:0000313" key="2">
    <source>
        <dbReference type="Proteomes" id="UP000199169"/>
    </source>
</evidence>
<organism evidence="1 2">
    <name type="scientific">Candidatus Accumulibacter aalborgensis</name>
    <dbReference type="NCBI Taxonomy" id="1860102"/>
    <lineage>
        <taxon>Bacteria</taxon>
        <taxon>Pseudomonadati</taxon>
        <taxon>Pseudomonadota</taxon>
        <taxon>Betaproteobacteria</taxon>
        <taxon>Candidatus Accumulibacter</taxon>
    </lineage>
</organism>
<dbReference type="EMBL" id="FLQX01000111">
    <property type="protein sequence ID" value="SBT06750.1"/>
    <property type="molecule type" value="Genomic_DNA"/>
</dbReference>
<keyword evidence="2" id="KW-1185">Reference proteome</keyword>
<accession>A0A1A8XNL5</accession>
<protein>
    <submittedName>
        <fullName evidence="1">Uncharacterized protein</fullName>
    </submittedName>
</protein>